<dbReference type="SMART" id="SM00327">
    <property type="entry name" value="VWA"/>
    <property type="match status" value="1"/>
</dbReference>
<dbReference type="Pfam" id="PF00092">
    <property type="entry name" value="VWA"/>
    <property type="match status" value="1"/>
</dbReference>
<dbReference type="EMBL" id="JBHLWV010000012">
    <property type="protein sequence ID" value="MFC0314077.1"/>
    <property type="molecule type" value="Genomic_DNA"/>
</dbReference>
<accession>A0ABV6H650</accession>
<evidence type="ECO:0000259" key="2">
    <source>
        <dbReference type="PROSITE" id="PS50234"/>
    </source>
</evidence>
<feature type="domain" description="VWFA" evidence="2">
    <location>
        <begin position="41"/>
        <end position="219"/>
    </location>
</feature>
<feature type="region of interest" description="Disordered" evidence="1">
    <location>
        <begin position="390"/>
        <end position="427"/>
    </location>
</feature>
<dbReference type="InterPro" id="IPR036465">
    <property type="entry name" value="vWFA_dom_sf"/>
</dbReference>
<evidence type="ECO:0000313" key="3">
    <source>
        <dbReference type="EMBL" id="MFC0314077.1"/>
    </source>
</evidence>
<dbReference type="RefSeq" id="WP_382361443.1">
    <property type="nucleotide sequence ID" value="NZ_JBHLWV010000012.1"/>
</dbReference>
<organism evidence="3 4">
    <name type="scientific">Gordonia phosphorivorans</name>
    <dbReference type="NCBI Taxonomy" id="1056982"/>
    <lineage>
        <taxon>Bacteria</taxon>
        <taxon>Bacillati</taxon>
        <taxon>Actinomycetota</taxon>
        <taxon>Actinomycetes</taxon>
        <taxon>Mycobacteriales</taxon>
        <taxon>Gordoniaceae</taxon>
        <taxon>Gordonia</taxon>
    </lineage>
</organism>
<sequence>MKFSALLDVNVVALETEDRVAVLLDLEAPAAAEDAERPKAALQVVLDRSGSMRGAPLDGAKRALVDLVRRLEPTDDFGLVIFDDAAQVVVPAGPLDDKKSVIDRINSVQAGGMTDLSSGYLRGLRELRRVAGESGGTLLIVSDGHVNTGLREPDEFASLAAKAYADRLVTSTLGYGDGYDETLLSALARAGAGNHVFAADPDAAGAAIAGEVDGLLNKVVQGLALTVSMASEVAFVRLYNDLPAVTTADGAVLIDLGDLYGQERRKLLLEFAVPAMAGLGLARIATLELRFVELPGLVEQVATLPISVNVVPGDAAAGRVPEPSVTSELLFQQAQERKRRASEAFERGEYDSGDRLMGDAHALLGDSLGAAPEALRADIEAEIAQVDAMSRLSKTPGPRGAGRMSKISRASYHRANRKRGRGPDPVS</sequence>
<comment type="caution">
    <text evidence="3">The sequence shown here is derived from an EMBL/GenBank/DDBJ whole genome shotgun (WGS) entry which is preliminary data.</text>
</comment>
<dbReference type="SUPFAM" id="SSF53300">
    <property type="entry name" value="vWA-like"/>
    <property type="match status" value="1"/>
</dbReference>
<gene>
    <name evidence="3" type="ORF">ACFFJD_04310</name>
</gene>
<proteinExistence type="predicted"/>
<dbReference type="Proteomes" id="UP001589783">
    <property type="component" value="Unassembled WGS sequence"/>
</dbReference>
<dbReference type="PROSITE" id="PS50234">
    <property type="entry name" value="VWFA"/>
    <property type="match status" value="1"/>
</dbReference>
<keyword evidence="4" id="KW-1185">Reference proteome</keyword>
<dbReference type="Gene3D" id="3.40.50.410">
    <property type="entry name" value="von Willebrand factor, type A domain"/>
    <property type="match status" value="1"/>
</dbReference>
<dbReference type="InterPro" id="IPR002035">
    <property type="entry name" value="VWF_A"/>
</dbReference>
<dbReference type="PANTHER" id="PTHR10579">
    <property type="entry name" value="CALCIUM-ACTIVATED CHLORIDE CHANNEL REGULATOR"/>
    <property type="match status" value="1"/>
</dbReference>
<reference evidence="3 4" key="1">
    <citation type="submission" date="2024-09" db="EMBL/GenBank/DDBJ databases">
        <authorList>
            <person name="Sun Q."/>
            <person name="Mori K."/>
        </authorList>
    </citation>
    <scope>NUCLEOTIDE SEQUENCE [LARGE SCALE GENOMIC DNA]</scope>
    <source>
        <strain evidence="3 4">CCM 7957</strain>
    </source>
</reference>
<evidence type="ECO:0000313" key="4">
    <source>
        <dbReference type="Proteomes" id="UP001589783"/>
    </source>
</evidence>
<dbReference type="InterPro" id="IPR051266">
    <property type="entry name" value="CLCR"/>
</dbReference>
<protein>
    <submittedName>
        <fullName evidence="3">VWA domain-containing protein</fullName>
    </submittedName>
</protein>
<feature type="compositionally biased region" description="Basic residues" evidence="1">
    <location>
        <begin position="411"/>
        <end position="420"/>
    </location>
</feature>
<evidence type="ECO:0000256" key="1">
    <source>
        <dbReference type="SAM" id="MobiDB-lite"/>
    </source>
</evidence>
<name>A0ABV6H650_9ACTN</name>
<dbReference type="PANTHER" id="PTHR10579:SF43">
    <property type="entry name" value="ZINC FINGER (C3HC4-TYPE RING FINGER) FAMILY PROTEIN"/>
    <property type="match status" value="1"/>
</dbReference>